<dbReference type="InterPro" id="IPR001451">
    <property type="entry name" value="Hexapep"/>
</dbReference>
<proteinExistence type="predicted"/>
<protein>
    <submittedName>
        <fullName evidence="2">N-acetyltransferase</fullName>
    </submittedName>
</protein>
<dbReference type="InterPro" id="IPR018357">
    <property type="entry name" value="Hexapep_transf_CS"/>
</dbReference>
<dbReference type="Pfam" id="PF00132">
    <property type="entry name" value="Hexapep"/>
    <property type="match status" value="3"/>
</dbReference>
<gene>
    <name evidence="3" type="ORF">GW779_00140</name>
    <name evidence="2" type="ORF">GW910_00210</name>
</gene>
<dbReference type="GO" id="GO:0016740">
    <property type="term" value="F:transferase activity"/>
    <property type="evidence" value="ECO:0007669"/>
    <property type="project" value="UniProtKB-KW"/>
</dbReference>
<dbReference type="SUPFAM" id="SSF51161">
    <property type="entry name" value="Trimeric LpxA-like enzymes"/>
    <property type="match status" value="1"/>
</dbReference>
<dbReference type="Gene3D" id="2.160.10.10">
    <property type="entry name" value="Hexapeptide repeat proteins"/>
    <property type="match status" value="1"/>
</dbReference>
<dbReference type="EMBL" id="JAACQH010000002">
    <property type="protein sequence ID" value="NCS90823.1"/>
    <property type="molecule type" value="Genomic_DNA"/>
</dbReference>
<evidence type="ECO:0000313" key="3">
    <source>
        <dbReference type="EMBL" id="NCS90823.1"/>
    </source>
</evidence>
<dbReference type="CDD" id="cd03358">
    <property type="entry name" value="LbH_WxcM_N_like"/>
    <property type="match status" value="1"/>
</dbReference>
<comment type="caution">
    <text evidence="2">The sequence shown here is derived from an EMBL/GenBank/DDBJ whole genome shotgun (WGS) entry which is preliminary data.</text>
</comment>
<dbReference type="EMBL" id="JAACVF010000005">
    <property type="protein sequence ID" value="NCN64493.1"/>
    <property type="molecule type" value="Genomic_DNA"/>
</dbReference>
<dbReference type="PANTHER" id="PTHR43300:SF4">
    <property type="entry name" value="ACYL-[ACYL-CARRIER-PROTEIN]--UDP-N-ACETYLGLUCOSAMINE O-ACYLTRANSFERASE"/>
    <property type="match status" value="1"/>
</dbReference>
<reference evidence="2" key="1">
    <citation type="submission" date="2019-11" db="EMBL/GenBank/DDBJ databases">
        <title>Lipid analysis of CO2-rich subsurface aquifers suggests an autotrophy-based deep biosphere with lysolipids enriched in CPR bacteria.</title>
        <authorList>
            <person name="Probst A.J."/>
            <person name="Elling F.J."/>
            <person name="Castelle C.J."/>
            <person name="Zhu Q."/>
            <person name="Elvert M."/>
            <person name="Birarda G."/>
            <person name="Holman H.-Y."/>
            <person name="Lane K.R."/>
            <person name="Ladd B."/>
            <person name="Ryan M.C."/>
            <person name="Woyke T."/>
            <person name="Hinrichs K.-U."/>
            <person name="Banfield J.F."/>
        </authorList>
    </citation>
    <scope>NUCLEOTIDE SEQUENCE</scope>
    <source>
        <strain evidence="2">CG_2015-01_33_1645</strain>
        <strain evidence="3">CG_2015-04_33_537</strain>
    </source>
</reference>
<organism evidence="2 4">
    <name type="scientific">Candidatus Altarchaeum hamiconexum</name>
    <dbReference type="NCBI Taxonomy" id="1803513"/>
    <lineage>
        <taxon>Archaea</taxon>
        <taxon>Candidatus Altarchaeota</taxon>
        <taxon>Candidatus Altiarchaeia</taxon>
        <taxon>Candidatus Altarchaeales</taxon>
        <taxon>Candidatus Altarchaeaceae</taxon>
        <taxon>Candidatus Altarchaeum</taxon>
    </lineage>
</organism>
<dbReference type="Proteomes" id="UP000738826">
    <property type="component" value="Unassembled WGS sequence"/>
</dbReference>
<dbReference type="PANTHER" id="PTHR43300">
    <property type="entry name" value="ACETYLTRANSFERASE"/>
    <property type="match status" value="1"/>
</dbReference>
<name>A0A8J7YVX5_9ARCH</name>
<dbReference type="Proteomes" id="UP000768163">
    <property type="component" value="Unassembled WGS sequence"/>
</dbReference>
<dbReference type="PROSITE" id="PS00101">
    <property type="entry name" value="HEXAPEP_TRANSFERASES"/>
    <property type="match status" value="1"/>
</dbReference>
<dbReference type="AlphaFoldDB" id="A0A8J7YVX5"/>
<accession>A0A8J7YVX5</accession>
<evidence type="ECO:0000313" key="2">
    <source>
        <dbReference type="EMBL" id="NCN64493.1"/>
    </source>
</evidence>
<sequence>MLFIHPTADVSEKAKISDITKIWHHAQVRENAEIGNNCNIGKGVYIDFGVKIGNNCKIQNYVSVYHGVTIEDDVFIGPSATFTNDLYPRAFIWNEEKVSKTLIKKGASIGANSTIISGITIGKFAMIGAGSVVTKDVPDYTLVYGNPARIKGFVCECGRIIDKFEEDKDKFKENKDNFIKGICNFCKKEIFINKQDFEKWKK</sequence>
<dbReference type="InterPro" id="IPR011004">
    <property type="entry name" value="Trimer_LpxA-like_sf"/>
</dbReference>
<evidence type="ECO:0000256" key="1">
    <source>
        <dbReference type="ARBA" id="ARBA00022679"/>
    </source>
</evidence>
<keyword evidence="1" id="KW-0808">Transferase</keyword>
<evidence type="ECO:0000313" key="4">
    <source>
        <dbReference type="Proteomes" id="UP000768163"/>
    </source>
</evidence>
<dbReference type="InterPro" id="IPR050179">
    <property type="entry name" value="Trans_hexapeptide_repeat"/>
</dbReference>